<accession>A0A0N8GKZ8</accession>
<comment type="similarity">
    <text evidence="2">Belongs to the FliH family.</text>
</comment>
<keyword evidence="5" id="KW-0653">Protein transport</keyword>
<dbReference type="PANTHER" id="PTHR34982:SF1">
    <property type="entry name" value="FLAGELLAR ASSEMBLY PROTEIN FLIH"/>
    <property type="match status" value="1"/>
</dbReference>
<evidence type="ECO:0000256" key="3">
    <source>
        <dbReference type="ARBA" id="ARBA00022448"/>
    </source>
</evidence>
<dbReference type="STRING" id="229920.ADM99_12565"/>
<proteinExistence type="inferred from homology"/>
<dbReference type="GO" id="GO:0044781">
    <property type="term" value="P:bacterial-type flagellum organization"/>
    <property type="evidence" value="ECO:0007669"/>
    <property type="project" value="UniProtKB-KW"/>
</dbReference>
<protein>
    <recommendedName>
        <fullName evidence="8">Flagellar assembly protein FliH/Type III secretion system HrpE domain-containing protein</fullName>
    </recommendedName>
</protein>
<evidence type="ECO:0000256" key="7">
    <source>
        <dbReference type="SAM" id="MobiDB-lite"/>
    </source>
</evidence>
<evidence type="ECO:0000256" key="5">
    <source>
        <dbReference type="ARBA" id="ARBA00022927"/>
    </source>
</evidence>
<dbReference type="EMBL" id="LGCK01000012">
    <property type="protein sequence ID" value="KPL71098.1"/>
    <property type="molecule type" value="Genomic_DNA"/>
</dbReference>
<name>A0A0N8GKZ8_9CHLR</name>
<dbReference type="Pfam" id="PF02108">
    <property type="entry name" value="FliH"/>
    <property type="match status" value="1"/>
</dbReference>
<reference evidence="9 10" key="1">
    <citation type="submission" date="2015-07" db="EMBL/GenBank/DDBJ databases">
        <title>Genome sequence of Leptolinea tardivitalis DSM 16556.</title>
        <authorList>
            <person name="Hemp J."/>
            <person name="Ward L.M."/>
            <person name="Pace L.A."/>
            <person name="Fischer W.W."/>
        </authorList>
    </citation>
    <scope>NUCLEOTIDE SEQUENCE [LARGE SCALE GENOMIC DNA]</scope>
    <source>
        <strain evidence="9 10">YMTK-2</strain>
    </source>
</reference>
<dbReference type="GO" id="GO:0015031">
    <property type="term" value="P:protein transport"/>
    <property type="evidence" value="ECO:0007669"/>
    <property type="project" value="UniProtKB-KW"/>
</dbReference>
<dbReference type="PANTHER" id="PTHR34982">
    <property type="entry name" value="YOP PROTEINS TRANSLOCATION PROTEIN L"/>
    <property type="match status" value="1"/>
</dbReference>
<evidence type="ECO:0000313" key="10">
    <source>
        <dbReference type="Proteomes" id="UP000050430"/>
    </source>
</evidence>
<evidence type="ECO:0000256" key="2">
    <source>
        <dbReference type="ARBA" id="ARBA00006602"/>
    </source>
</evidence>
<dbReference type="RefSeq" id="WP_062422845.1">
    <property type="nucleotide sequence ID" value="NZ_BBYA01000011.1"/>
</dbReference>
<keyword evidence="3" id="KW-0813">Transport</keyword>
<evidence type="ECO:0000259" key="8">
    <source>
        <dbReference type="Pfam" id="PF02108"/>
    </source>
</evidence>
<dbReference type="AlphaFoldDB" id="A0A0N8GKZ8"/>
<evidence type="ECO:0000256" key="4">
    <source>
        <dbReference type="ARBA" id="ARBA00022795"/>
    </source>
</evidence>
<sequence>MPSSFRVIKNGQEDGISPFSLNGLSAFTADEVSSGDATLETSATVVHPSESQPKTTQAAVESPAARVTTAVWSKKHSPIIEDNQARNDIRMWVVQEFIKENRKKSDNPSEPAAPVAAPPVQDYSHLLDEAKAKADEIISTAEKNAAAILEQANTDAETIKQKAFMEGMTASRNEISQTLHQVKRIFQEAQLWQEQVMRESQGRIIDMVLAIGKKLFGNGFELPAEQIDHIVSRAINEASRLGNLRIYLNPEDAKLLVNLWQESELTINGQQIQIVSSQNISRGGCFVDGQFGIVDGRVEEQIDQINSSIKTAETNMEIKE</sequence>
<evidence type="ECO:0000256" key="6">
    <source>
        <dbReference type="ARBA" id="ARBA00023225"/>
    </source>
</evidence>
<dbReference type="Gene3D" id="1.20.5.620">
    <property type="entry name" value="F1F0 ATP synthase subunit B, membrane domain"/>
    <property type="match status" value="1"/>
</dbReference>
<dbReference type="InterPro" id="IPR018035">
    <property type="entry name" value="Flagellar_FliH/T3SS_HrpE"/>
</dbReference>
<comment type="function">
    <text evidence="1">Needed for flagellar regrowth and assembly.</text>
</comment>
<dbReference type="InterPro" id="IPR051472">
    <property type="entry name" value="T3SS_Stator/FliH"/>
</dbReference>
<comment type="caution">
    <text evidence="9">The sequence shown here is derived from an EMBL/GenBank/DDBJ whole genome shotgun (WGS) entry which is preliminary data.</text>
</comment>
<dbReference type="Proteomes" id="UP000050430">
    <property type="component" value="Unassembled WGS sequence"/>
</dbReference>
<keyword evidence="6" id="KW-1006">Bacterial flagellum protein export</keyword>
<organism evidence="9 10">
    <name type="scientific">Leptolinea tardivitalis</name>
    <dbReference type="NCBI Taxonomy" id="229920"/>
    <lineage>
        <taxon>Bacteria</taxon>
        <taxon>Bacillati</taxon>
        <taxon>Chloroflexota</taxon>
        <taxon>Anaerolineae</taxon>
        <taxon>Anaerolineales</taxon>
        <taxon>Anaerolineaceae</taxon>
        <taxon>Leptolinea</taxon>
    </lineage>
</organism>
<feature type="compositionally biased region" description="Polar residues" evidence="7">
    <location>
        <begin position="35"/>
        <end position="59"/>
    </location>
</feature>
<gene>
    <name evidence="9" type="ORF">ADM99_12565</name>
</gene>
<keyword evidence="10" id="KW-1185">Reference proteome</keyword>
<keyword evidence="4" id="KW-1005">Bacterial flagellum biogenesis</keyword>
<evidence type="ECO:0000256" key="1">
    <source>
        <dbReference type="ARBA" id="ARBA00003041"/>
    </source>
</evidence>
<dbReference type="OrthoDB" id="166724at2"/>
<dbReference type="GO" id="GO:0005829">
    <property type="term" value="C:cytosol"/>
    <property type="evidence" value="ECO:0007669"/>
    <property type="project" value="TreeGrafter"/>
</dbReference>
<feature type="region of interest" description="Disordered" evidence="7">
    <location>
        <begin position="32"/>
        <end position="64"/>
    </location>
</feature>
<feature type="domain" description="Flagellar assembly protein FliH/Type III secretion system HrpE" evidence="8">
    <location>
        <begin position="179"/>
        <end position="305"/>
    </location>
</feature>
<evidence type="ECO:0000313" key="9">
    <source>
        <dbReference type="EMBL" id="KPL71098.1"/>
    </source>
</evidence>